<accession>A0A9X1QP80</accession>
<dbReference type="AlphaFoldDB" id="A0A9X1QP80"/>
<dbReference type="Gene3D" id="3.30.2310.40">
    <property type="match status" value="1"/>
</dbReference>
<keyword evidence="2" id="KW-1185">Reference proteome</keyword>
<dbReference type="Proteomes" id="UP001139410">
    <property type="component" value="Unassembled WGS sequence"/>
</dbReference>
<evidence type="ECO:0000313" key="2">
    <source>
        <dbReference type="Proteomes" id="UP001139410"/>
    </source>
</evidence>
<dbReference type="EMBL" id="JAKFGM010000003">
    <property type="protein sequence ID" value="MCF2515493.1"/>
    <property type="molecule type" value="Genomic_DNA"/>
</dbReference>
<dbReference type="Pfam" id="PF15723">
    <property type="entry name" value="MqsR_toxin"/>
    <property type="match status" value="1"/>
</dbReference>
<dbReference type="InterPro" id="IPR031451">
    <property type="entry name" value="MqsR_toxin"/>
</dbReference>
<dbReference type="RefSeq" id="WP_235068126.1">
    <property type="nucleotide sequence ID" value="NZ_JAKFGM010000003.1"/>
</dbReference>
<dbReference type="GO" id="GO:0044010">
    <property type="term" value="P:single-species biofilm formation"/>
    <property type="evidence" value="ECO:0007669"/>
    <property type="project" value="InterPro"/>
</dbReference>
<name>A0A9X1QP80_9SPHN</name>
<dbReference type="GO" id="GO:0009372">
    <property type="term" value="P:quorum sensing"/>
    <property type="evidence" value="ECO:0007669"/>
    <property type="project" value="InterPro"/>
</dbReference>
<gene>
    <name evidence="1" type="ORF">LVY65_10525</name>
</gene>
<reference evidence="1" key="1">
    <citation type="submission" date="2022-01" db="EMBL/GenBank/DDBJ databases">
        <authorList>
            <person name="Jo J.-H."/>
            <person name="Im W.-T."/>
        </authorList>
    </citation>
    <scope>NUCLEOTIDE SEQUENCE</scope>
    <source>
        <strain evidence="1">G124</strain>
    </source>
</reference>
<dbReference type="GO" id="GO:0017148">
    <property type="term" value="P:negative regulation of translation"/>
    <property type="evidence" value="ECO:0007669"/>
    <property type="project" value="InterPro"/>
</dbReference>
<evidence type="ECO:0000313" key="1">
    <source>
        <dbReference type="EMBL" id="MCF2515493.1"/>
    </source>
</evidence>
<protein>
    <submittedName>
        <fullName evidence="1">Type II toxin-antitoxin system MqsR family toxin</fullName>
    </submittedName>
</protein>
<comment type="caution">
    <text evidence="1">The sequence shown here is derived from an EMBL/GenBank/DDBJ whole genome shotgun (WGS) entry which is preliminary data.</text>
</comment>
<sequence>MTVKRRAHHDLVAVQAKFASVETLEMTTSAIRSATAIGFGREDVVEAVQALSRSDFVKSETQHNPPNHRCWHDTYKSQQGEFYLYLKFAGETLIDVMLVSFKEAHDG</sequence>
<dbReference type="InterPro" id="IPR038493">
    <property type="entry name" value="MqsR_sf"/>
</dbReference>
<organism evidence="1 2">
    <name type="scientific">Sphingomonas cremea</name>
    <dbReference type="NCBI Taxonomy" id="2904799"/>
    <lineage>
        <taxon>Bacteria</taxon>
        <taxon>Pseudomonadati</taxon>
        <taxon>Pseudomonadota</taxon>
        <taxon>Alphaproteobacteria</taxon>
        <taxon>Sphingomonadales</taxon>
        <taxon>Sphingomonadaceae</taxon>
        <taxon>Sphingomonas</taxon>
    </lineage>
</organism>
<proteinExistence type="predicted"/>